<name>A0ABS4J2J6_9BACL</name>
<organism evidence="2 3">
    <name type="scientific">Paenibacillus eucommiae</name>
    <dbReference type="NCBI Taxonomy" id="1355755"/>
    <lineage>
        <taxon>Bacteria</taxon>
        <taxon>Bacillati</taxon>
        <taxon>Bacillota</taxon>
        <taxon>Bacilli</taxon>
        <taxon>Bacillales</taxon>
        <taxon>Paenibacillaceae</taxon>
        <taxon>Paenibacillus</taxon>
    </lineage>
</organism>
<gene>
    <name evidence="2" type="ORF">J2Z66_005664</name>
</gene>
<sequence>AIRDDIFFFPNGLGHINCEGLGSHIEIECLPGAWSYDYFAAQAAYTRNLGKQVVYMTGRFHASWGDFGGLKSKASLEYDCWDAISNAITTSVGDHMHPRDGLEPEVYKTVSEVYTEIEKYEPWTDYARAVTEIGIIMPEGSSMGANNVDFPQGQTILNAAARMLGELKYTFDILDERADLSKYKVIILPDVIPVTQLLEGKLEQHLAKGGGIISSGSSGLNPEKTGFTMESWNMNYDGHDPWNASYFKMLMGDSKLIPDRLCAVYNQGILISDKSGAQVIADYYQPYFNREWDGFHGTFYTPPDKYSGHPAVLRSGDIFQIGFQLFTGYGEYAMPEHKYLLKFCLEQLLADPVLKFEHIPSTARVTVTAKENMEMIHIKVTYPELRGKYNVIEEHSVLHGGVVSIKGDSAKAVYIAPTQQPLAYELIDGYIRIPLPGIEGYMMVVVEH</sequence>
<dbReference type="Proteomes" id="UP001519287">
    <property type="component" value="Unassembled WGS sequence"/>
</dbReference>
<evidence type="ECO:0000259" key="1">
    <source>
        <dbReference type="Pfam" id="PF08532"/>
    </source>
</evidence>
<protein>
    <recommendedName>
        <fullName evidence="1">Beta-galactosidase trimerisation domain-containing protein</fullName>
    </recommendedName>
</protein>
<dbReference type="Gene3D" id="3.40.50.880">
    <property type="match status" value="1"/>
</dbReference>
<dbReference type="InterPro" id="IPR029062">
    <property type="entry name" value="Class_I_gatase-like"/>
</dbReference>
<dbReference type="SUPFAM" id="SSF52317">
    <property type="entry name" value="Class I glutamine amidotransferase-like"/>
    <property type="match status" value="1"/>
</dbReference>
<evidence type="ECO:0000313" key="3">
    <source>
        <dbReference type="Proteomes" id="UP001519287"/>
    </source>
</evidence>
<accession>A0ABS4J2J6</accession>
<comment type="caution">
    <text evidence="2">The sequence shown here is derived from an EMBL/GenBank/DDBJ whole genome shotgun (WGS) entry which is preliminary data.</text>
</comment>
<reference evidence="2 3" key="1">
    <citation type="submission" date="2021-03" db="EMBL/GenBank/DDBJ databases">
        <title>Genomic Encyclopedia of Type Strains, Phase IV (KMG-IV): sequencing the most valuable type-strain genomes for metagenomic binning, comparative biology and taxonomic classification.</title>
        <authorList>
            <person name="Goeker M."/>
        </authorList>
    </citation>
    <scope>NUCLEOTIDE SEQUENCE [LARGE SCALE GENOMIC DNA]</scope>
    <source>
        <strain evidence="2 3">DSM 26048</strain>
    </source>
</reference>
<feature type="domain" description="Beta-galactosidase trimerisation" evidence="1">
    <location>
        <begin position="166"/>
        <end position="314"/>
    </location>
</feature>
<dbReference type="RefSeq" id="WP_209975900.1">
    <property type="nucleotide sequence ID" value="NZ_JAGGLB010000022.1"/>
</dbReference>
<dbReference type="InterPro" id="IPR013738">
    <property type="entry name" value="Beta_galactosidase_Trimer"/>
</dbReference>
<proteinExistence type="predicted"/>
<keyword evidence="3" id="KW-1185">Reference proteome</keyword>
<dbReference type="CDD" id="cd03143">
    <property type="entry name" value="A4_beta-galactosidase_middle_domain"/>
    <property type="match status" value="1"/>
</dbReference>
<evidence type="ECO:0000313" key="2">
    <source>
        <dbReference type="EMBL" id="MBP1994038.1"/>
    </source>
</evidence>
<dbReference type="EMBL" id="JAGGLB010000022">
    <property type="protein sequence ID" value="MBP1994038.1"/>
    <property type="molecule type" value="Genomic_DNA"/>
</dbReference>
<dbReference type="Pfam" id="PF08532">
    <property type="entry name" value="Glyco_hydro_42M"/>
    <property type="match status" value="1"/>
</dbReference>
<feature type="non-terminal residue" evidence="2">
    <location>
        <position position="1"/>
    </location>
</feature>